<name>Q1JVG1_DESA6</name>
<accession>Q1JVG1</accession>
<dbReference type="Proteomes" id="UP000005695">
    <property type="component" value="Unassembled WGS sequence"/>
</dbReference>
<evidence type="ECO:0008006" key="3">
    <source>
        <dbReference type="Google" id="ProtNLM"/>
    </source>
</evidence>
<sequence>MKKALAVAVVLIALVVAAPFVNGLMMEKILRSQVDKANELYESQPYSPNFEITRYERGFGTSEIEFKITFSQWPDVNKVQTIIISEKAKHGILGATSTASLTQNSWYNDFINESLEGVDPLTITSQFNMFSGFSTTLDLAPFEFDVDEDHFVVSPATLDIKTDRSGKHLLANGSFDGFSIADVLDLKGCSVTSDIDVYSTMIMDGDSSISVDQISVYAGDQNAIMDVSTLKMTSTTDYNEESQRLSTAATYSVDKIVTDDEEINNVNVSVGINQLDSESLQNLYDSYISMVSDLMTNISASQNDPEQIEEIMQQQLPMIGLGLLPQVEKLLTKNLQIEITDLHVGLSEGDVDGDLAIALKKDMTLADFATIAQQPQTLVDVFSFASNLSLPEGLVPDQQSLLVPLFEGMQTGVFEQQEGKLVHQAEIKDDQLLLNGQELVL</sequence>
<dbReference type="InterPro" id="IPR010352">
    <property type="entry name" value="DUF945"/>
</dbReference>
<comment type="caution">
    <text evidence="1">The sequence shown here is derived from an EMBL/GenBank/DDBJ whole genome shotgun (WGS) entry which is preliminary data.</text>
</comment>
<evidence type="ECO:0000313" key="2">
    <source>
        <dbReference type="Proteomes" id="UP000005695"/>
    </source>
</evidence>
<dbReference type="AlphaFoldDB" id="Q1JVG1"/>
<dbReference type="Pfam" id="PF06097">
    <property type="entry name" value="DUF945"/>
    <property type="match status" value="1"/>
</dbReference>
<reference evidence="1" key="2">
    <citation type="submission" date="2006-05" db="EMBL/GenBank/DDBJ databases">
        <title>Sequencing of the draft genome and assembly of Desulfuromonas acetoxidans DSM 684.</title>
        <authorList>
            <consortium name="US DOE Joint Genome Institute (JGI-PGF)"/>
            <person name="Copeland A."/>
            <person name="Lucas S."/>
            <person name="Lapidus A."/>
            <person name="Barry K."/>
            <person name="Detter J.C."/>
            <person name="Glavina del Rio T."/>
            <person name="Hammon N."/>
            <person name="Israni S."/>
            <person name="Dalin E."/>
            <person name="Tice H."/>
            <person name="Bruce D."/>
            <person name="Pitluck S."/>
            <person name="Richardson P."/>
        </authorList>
    </citation>
    <scope>NUCLEOTIDE SEQUENCE [LARGE SCALE GENOMIC DNA]</scope>
    <source>
        <strain evidence="1">DSM 684</strain>
    </source>
</reference>
<evidence type="ECO:0000313" key="1">
    <source>
        <dbReference type="EMBL" id="EAT14219.1"/>
    </source>
</evidence>
<reference evidence="1" key="1">
    <citation type="submission" date="2006-05" db="EMBL/GenBank/DDBJ databases">
        <title>Annotation of the draft genome assembly of Desulfuromonas acetoxidans DSM 684.</title>
        <authorList>
            <consortium name="US DOE Joint Genome Institute (JGI-ORNL)"/>
            <person name="Larimer F."/>
            <person name="Land M."/>
            <person name="Hauser L."/>
        </authorList>
    </citation>
    <scope>NUCLEOTIDE SEQUENCE [LARGE SCALE GENOMIC DNA]</scope>
    <source>
        <strain evidence="1">DSM 684</strain>
    </source>
</reference>
<gene>
    <name evidence="1" type="ORF">Dace_0036</name>
</gene>
<proteinExistence type="predicted"/>
<dbReference type="EMBL" id="AAEW02000041">
    <property type="protein sequence ID" value="EAT14219.1"/>
    <property type="molecule type" value="Genomic_DNA"/>
</dbReference>
<protein>
    <recommendedName>
        <fullName evidence="3">DUF945 domain-containing protein</fullName>
    </recommendedName>
</protein>
<organism evidence="1 2">
    <name type="scientific">Desulfuromonas acetoxidans (strain DSM 684 / 11070)</name>
    <dbReference type="NCBI Taxonomy" id="281689"/>
    <lineage>
        <taxon>Bacteria</taxon>
        <taxon>Pseudomonadati</taxon>
        <taxon>Thermodesulfobacteriota</taxon>
        <taxon>Desulfuromonadia</taxon>
        <taxon>Desulfuromonadales</taxon>
        <taxon>Desulfuromonadaceae</taxon>
        <taxon>Desulfuromonas</taxon>
    </lineage>
</organism>
<keyword evidence="2" id="KW-1185">Reference proteome</keyword>